<feature type="transmembrane region" description="Helical" evidence="1">
    <location>
        <begin position="6"/>
        <end position="24"/>
    </location>
</feature>
<comment type="caution">
    <text evidence="2">The sequence shown here is derived from an EMBL/GenBank/DDBJ whole genome shotgun (WGS) entry which is preliminary data.</text>
</comment>
<sequence>MNISQIIAVVGFLVIVIIIITLLLKKFREERAEEKKERKLRGESEEEKDEKKVSRGSKPLLNFFKNIQSILLPMCIYITILISFSILLPDLWRKYWDNQEFFWVSQAYLGTMIVLRYVGISSIRWVLRIVFSIIIITYLYGKMPETTKEMTKTSGASLTQGEVYGNRLATIGPEWSQEFVIPKKGGTLRIKRVDPSVPLECLVTLIDDSKKIFKIPGVEEGYGDFNLPDSKELRIRTTHPTTTVCWIIIKPL</sequence>
<name>A0A1F5EFR3_9BACT</name>
<feature type="transmembrane region" description="Helical" evidence="1">
    <location>
        <begin position="70"/>
        <end position="89"/>
    </location>
</feature>
<accession>A0A1F5EFR3</accession>
<keyword evidence="1" id="KW-0472">Membrane</keyword>
<keyword evidence="1" id="KW-0812">Transmembrane</keyword>
<dbReference type="EMBL" id="MFAC01000037">
    <property type="protein sequence ID" value="OGD66140.1"/>
    <property type="molecule type" value="Genomic_DNA"/>
</dbReference>
<dbReference type="AlphaFoldDB" id="A0A1F5EFR3"/>
<feature type="transmembrane region" description="Helical" evidence="1">
    <location>
        <begin position="125"/>
        <end position="141"/>
    </location>
</feature>
<keyword evidence="1" id="KW-1133">Transmembrane helix</keyword>
<dbReference type="Proteomes" id="UP000186029">
    <property type="component" value="Unassembled WGS sequence"/>
</dbReference>
<protein>
    <submittedName>
        <fullName evidence="2">Uncharacterized protein</fullName>
    </submittedName>
</protein>
<evidence type="ECO:0000256" key="1">
    <source>
        <dbReference type="SAM" id="Phobius"/>
    </source>
</evidence>
<evidence type="ECO:0000313" key="2">
    <source>
        <dbReference type="EMBL" id="OGD66140.1"/>
    </source>
</evidence>
<gene>
    <name evidence="2" type="ORF">A2Z61_01615</name>
</gene>
<reference evidence="2 3" key="1">
    <citation type="journal article" date="2016" name="Nat. Commun.">
        <title>Thousands of microbial genomes shed light on interconnected biogeochemical processes in an aquifer system.</title>
        <authorList>
            <person name="Anantharaman K."/>
            <person name="Brown C.T."/>
            <person name="Hug L.A."/>
            <person name="Sharon I."/>
            <person name="Castelle C.J."/>
            <person name="Probst A.J."/>
            <person name="Thomas B.C."/>
            <person name="Singh A."/>
            <person name="Wilkins M.J."/>
            <person name="Karaoz U."/>
            <person name="Brodie E.L."/>
            <person name="Williams K.H."/>
            <person name="Hubbard S.S."/>
            <person name="Banfield J.F."/>
        </authorList>
    </citation>
    <scope>NUCLEOTIDE SEQUENCE [LARGE SCALE GENOMIC DNA]</scope>
</reference>
<organism evidence="2 3">
    <name type="scientific">Candidatus Campbellbacteria bacterium RIFCSPLOWO2_02_35_12</name>
    <dbReference type="NCBI Taxonomy" id="1797580"/>
    <lineage>
        <taxon>Bacteria</taxon>
        <taxon>Candidatus Campbelliibacteriota</taxon>
    </lineage>
</organism>
<evidence type="ECO:0000313" key="3">
    <source>
        <dbReference type="Proteomes" id="UP000186029"/>
    </source>
</evidence>
<proteinExistence type="predicted"/>
<feature type="transmembrane region" description="Helical" evidence="1">
    <location>
        <begin position="101"/>
        <end position="118"/>
    </location>
</feature>